<evidence type="ECO:0000313" key="2">
    <source>
        <dbReference type="EMBL" id="GMI23529.1"/>
    </source>
</evidence>
<protein>
    <submittedName>
        <fullName evidence="2">Uncharacterized protein</fullName>
    </submittedName>
</protein>
<accession>A0A9W7FYD6</accession>
<evidence type="ECO:0000256" key="1">
    <source>
        <dbReference type="SAM" id="MobiDB-lite"/>
    </source>
</evidence>
<reference evidence="2" key="1">
    <citation type="submission" date="2022-07" db="EMBL/GenBank/DDBJ databases">
        <title>Genome analysis of Parmales, a sister group of diatoms, reveals the evolutionary specialization of diatoms from phago-mixotrophs to photoautotrophs.</title>
        <authorList>
            <person name="Ban H."/>
            <person name="Sato S."/>
            <person name="Yoshikawa S."/>
            <person name="Kazumasa Y."/>
            <person name="Nakamura Y."/>
            <person name="Ichinomiya M."/>
            <person name="Saitoh K."/>
            <person name="Sato N."/>
            <person name="Blanc-Mathieu R."/>
            <person name="Endo H."/>
            <person name="Kuwata A."/>
            <person name="Ogata H."/>
        </authorList>
    </citation>
    <scope>NUCLEOTIDE SEQUENCE</scope>
</reference>
<organism evidence="2 3">
    <name type="scientific">Triparma retinervis</name>
    <dbReference type="NCBI Taxonomy" id="2557542"/>
    <lineage>
        <taxon>Eukaryota</taxon>
        <taxon>Sar</taxon>
        <taxon>Stramenopiles</taxon>
        <taxon>Ochrophyta</taxon>
        <taxon>Bolidophyceae</taxon>
        <taxon>Parmales</taxon>
        <taxon>Triparmaceae</taxon>
        <taxon>Triparma</taxon>
    </lineage>
</organism>
<proteinExistence type="predicted"/>
<dbReference type="OrthoDB" id="10406849at2759"/>
<keyword evidence="3" id="KW-1185">Reference proteome</keyword>
<evidence type="ECO:0000313" key="3">
    <source>
        <dbReference type="Proteomes" id="UP001165082"/>
    </source>
</evidence>
<dbReference type="EMBL" id="BRXZ01007050">
    <property type="protein sequence ID" value="GMI23529.1"/>
    <property type="molecule type" value="Genomic_DNA"/>
</dbReference>
<feature type="compositionally biased region" description="Basic and acidic residues" evidence="1">
    <location>
        <begin position="1"/>
        <end position="11"/>
    </location>
</feature>
<gene>
    <name evidence="2" type="ORF">TrRE_jg797</name>
</gene>
<feature type="region of interest" description="Disordered" evidence="1">
    <location>
        <begin position="1"/>
        <end position="27"/>
    </location>
</feature>
<comment type="caution">
    <text evidence="2">The sequence shown here is derived from an EMBL/GenBank/DDBJ whole genome shotgun (WGS) entry which is preliminary data.</text>
</comment>
<sequence>MDPAGHPEDASAHFPSNNSTGALENADPPTSLGHLELCAEIEKRGAVLGLIDNSYGTDEKILKLAEVVHAEPERVLVFFLSENNVGKFRRQIITDYAEGNNAHIVYWQLYQDEGNSYVEYLFDMKVKSPTNSSCHTIKMSPLNKESLPQEALKRLERIQDSAYVEKVHRAKEDQEIYKRSWWDQEADNNP</sequence>
<dbReference type="Proteomes" id="UP001165082">
    <property type="component" value="Unassembled WGS sequence"/>
</dbReference>
<name>A0A9W7FYD6_9STRA</name>
<dbReference type="AlphaFoldDB" id="A0A9W7FYD6"/>